<keyword evidence="2" id="KW-0946">Virion</keyword>
<dbReference type="Proteomes" id="UP000501074">
    <property type="component" value="Segment"/>
</dbReference>
<reference evidence="2" key="1">
    <citation type="submission" date="2017-08" db="EMBL/GenBank/DDBJ databases">
        <title>Identification of a novel virus as a cause of large scale mortalities in the endangered Bellinger River snapping turtle (Myuchelys georgesi).</title>
        <authorList>
            <person name="Frost M.J."/>
            <person name="Kirkland P.D."/>
            <person name="Read A.J."/>
            <person name="Zhang J."/>
            <person name="Hornitzky C.L."/>
        </authorList>
    </citation>
    <scope>NUCLEOTIDE SEQUENCE [LARGE SCALE GENOMIC DNA]</scope>
    <source>
        <strain evidence="2">J248</strain>
    </source>
</reference>
<keyword evidence="3" id="KW-1185">Reference proteome</keyword>
<dbReference type="GeneID" id="54124721"/>
<organism evidence="2">
    <name type="scientific">Bellinger River virus</name>
    <dbReference type="NCBI Taxonomy" id="2301728"/>
    <lineage>
        <taxon>Viruses</taxon>
        <taxon>Riboviria</taxon>
        <taxon>Orthornavirae</taxon>
        <taxon>Pisuviricota</taxon>
        <taxon>Pisoniviricetes</taxon>
        <taxon>Nidovirales</taxon>
        <taxon>Tornidovirineae</taxon>
        <taxon>Tobaniviridae</taxon>
        <taxon>Serpentovirinae</taxon>
        <taxon>Pregotovirus</taxon>
        <taxon>Snaturtovirus</taxon>
        <taxon>Pregotovirus myuchelyis</taxon>
        <taxon>Berisnavirus 1</taxon>
    </lineage>
</organism>
<protein>
    <submittedName>
        <fullName evidence="2">Putative nucleocapsid</fullName>
    </submittedName>
</protein>
<evidence type="ECO:0000313" key="2">
    <source>
        <dbReference type="EMBL" id="AXP11711.1"/>
    </source>
</evidence>
<dbReference type="EMBL" id="MF685025">
    <property type="protein sequence ID" value="AXP11711.1"/>
    <property type="molecule type" value="Genomic_RNA"/>
</dbReference>
<name>A0A346I7J1_9NIDO</name>
<dbReference type="RefSeq" id="YP_009755848.1">
    <property type="nucleotide sequence ID" value="NC_046956.1"/>
</dbReference>
<dbReference type="GO" id="GO:0019013">
    <property type="term" value="C:viral nucleocapsid"/>
    <property type="evidence" value="ECO:0007669"/>
    <property type="project" value="UniProtKB-KW"/>
</dbReference>
<proteinExistence type="predicted"/>
<evidence type="ECO:0000313" key="3">
    <source>
        <dbReference type="Proteomes" id="UP000501074"/>
    </source>
</evidence>
<accession>A0A346I7J1</accession>
<dbReference type="KEGG" id="vg:54124721"/>
<feature type="region of interest" description="Disordered" evidence="1">
    <location>
        <begin position="1"/>
        <end position="41"/>
    </location>
</feature>
<sequence>MATFLPMPMQLPLMQPTRPVQRRRRRRPAKRQQRNPNNAMTKKVDMLTKKLDKLMPTVKPDPNVYTFTAKYGEKLAPLLITPEQDSDPRNHMSQEAMTKFANDVSRRLKAGAGTVTIAPTGVVTVHLQFKPIALNPNAQAFVPRDLSEVSEA</sequence>
<feature type="compositionally biased region" description="Low complexity" evidence="1">
    <location>
        <begin position="1"/>
        <end position="19"/>
    </location>
</feature>
<keyword evidence="2" id="KW-0543">Viral nucleoprotein</keyword>
<gene>
    <name evidence="2" type="primary">N</name>
</gene>
<evidence type="ECO:0000256" key="1">
    <source>
        <dbReference type="SAM" id="MobiDB-lite"/>
    </source>
</evidence>
<feature type="compositionally biased region" description="Basic residues" evidence="1">
    <location>
        <begin position="20"/>
        <end position="33"/>
    </location>
</feature>